<dbReference type="InterPro" id="IPR036814">
    <property type="entry name" value="YqcC-like_sf"/>
</dbReference>
<dbReference type="EMBL" id="BPFB01000068">
    <property type="protein sequence ID" value="GIU02600.1"/>
    <property type="molecule type" value="Genomic_DNA"/>
</dbReference>
<proteinExistence type="predicted"/>
<evidence type="ECO:0000313" key="2">
    <source>
        <dbReference type="EMBL" id="GIU02600.1"/>
    </source>
</evidence>
<dbReference type="PANTHER" id="PTHR39586">
    <property type="entry name" value="CYTOPLASMIC PROTEIN-RELATED"/>
    <property type="match status" value="1"/>
</dbReference>
<reference evidence="2 3" key="1">
    <citation type="submission" date="2021-05" db="EMBL/GenBank/DDBJ databases">
        <title>Molecular characterization for Shewanella algae harboring chromosomal blaOXA-55-like strains isolated from clinical and environment sample.</title>
        <authorList>
            <person name="Ohama Y."/>
            <person name="Aoki K."/>
            <person name="Harada S."/>
            <person name="Moriya K."/>
            <person name="Ishii Y."/>
            <person name="Tateda K."/>
        </authorList>
    </citation>
    <scope>NUCLEOTIDE SEQUENCE [LARGE SCALE GENOMIC DNA]</scope>
    <source>
        <strain evidence="2 3">LMG 23746</strain>
    </source>
</reference>
<protein>
    <recommendedName>
        <fullName evidence="1">YqcC-like domain-containing protein</fullName>
    </recommendedName>
</protein>
<dbReference type="InterPro" id="IPR023376">
    <property type="entry name" value="YqcC-like_dom"/>
</dbReference>
<dbReference type="Gene3D" id="1.20.1440.40">
    <property type="entry name" value="YqcC-like"/>
    <property type="match status" value="1"/>
</dbReference>
<dbReference type="Pfam" id="PF04287">
    <property type="entry name" value="DUF446"/>
    <property type="match status" value="1"/>
</dbReference>
<dbReference type="PANTHER" id="PTHR39586:SF1">
    <property type="entry name" value="CYTOPLASMIC PROTEIN"/>
    <property type="match status" value="1"/>
</dbReference>
<dbReference type="Proteomes" id="UP000761574">
    <property type="component" value="Unassembled WGS sequence"/>
</dbReference>
<comment type="caution">
    <text evidence="2">The sequence shown here is derived from an EMBL/GenBank/DDBJ whole genome shotgun (WGS) entry which is preliminary data.</text>
</comment>
<dbReference type="InterPro" id="IPR007384">
    <property type="entry name" value="UCP006257"/>
</dbReference>
<evidence type="ECO:0000259" key="1">
    <source>
        <dbReference type="Pfam" id="PF04287"/>
    </source>
</evidence>
<organism evidence="2 3">
    <name type="scientific">Shewanella algidipiscicola</name>
    <dbReference type="NCBI Taxonomy" id="614070"/>
    <lineage>
        <taxon>Bacteria</taxon>
        <taxon>Pseudomonadati</taxon>
        <taxon>Pseudomonadota</taxon>
        <taxon>Gammaproteobacteria</taxon>
        <taxon>Alteromonadales</taxon>
        <taxon>Shewanellaceae</taxon>
        <taxon>Shewanella</taxon>
    </lineage>
</organism>
<evidence type="ECO:0000313" key="3">
    <source>
        <dbReference type="Proteomes" id="UP000761574"/>
    </source>
</evidence>
<accession>A0ABQ4NTB8</accession>
<feature type="domain" description="YqcC-like" evidence="1">
    <location>
        <begin position="7"/>
        <end position="100"/>
    </location>
</feature>
<dbReference type="SUPFAM" id="SSF158452">
    <property type="entry name" value="YqcC-like"/>
    <property type="match status" value="1"/>
</dbReference>
<gene>
    <name evidence="2" type="primary">yqcC</name>
    <name evidence="2" type="ORF">TUM4630_34580</name>
</gene>
<keyword evidence="3" id="KW-1185">Reference proteome</keyword>
<name>A0ABQ4NTB8_9GAMM</name>
<dbReference type="RefSeq" id="WP_119977798.1">
    <property type="nucleotide sequence ID" value="NZ_BPFB01000068.1"/>
</dbReference>
<sequence length="106" mass="12271">MLYQFTQKQLALIAQELKSQALWADEPPSTQAMADPTPFACESMPFEHWLQFIFIPKMSVLVAQRAPLPTNIALAPMAEYVWQHRIELKMLINLINQLDEFLSEPR</sequence>